<accession>A0A5A7SQL8</accession>
<evidence type="ECO:0000256" key="4">
    <source>
        <dbReference type="ARBA" id="ARBA00022722"/>
    </source>
</evidence>
<keyword evidence="12" id="KW-0239">DNA-directed DNA polymerase</keyword>
<reference evidence="17 18" key="1">
    <citation type="submission" date="2019-08" db="EMBL/GenBank/DDBJ databases">
        <title>Draft genome sequences of two oriental melons (Cucumis melo L. var makuwa).</title>
        <authorList>
            <person name="Kwon S.-Y."/>
        </authorList>
    </citation>
    <scope>NUCLEOTIDE SEQUENCE [LARGE SCALE GENOMIC DNA]</scope>
    <source>
        <strain evidence="18">cv. SW 3</strain>
        <tissue evidence="17">Leaf</tissue>
    </source>
</reference>
<dbReference type="PANTHER" id="PTHR37984:SF5">
    <property type="entry name" value="PROTEIN NYNRIN-LIKE"/>
    <property type="match status" value="1"/>
</dbReference>
<evidence type="ECO:0000256" key="9">
    <source>
        <dbReference type="ARBA" id="ARBA00022842"/>
    </source>
</evidence>
<dbReference type="Proteomes" id="UP000321393">
    <property type="component" value="Unassembled WGS sequence"/>
</dbReference>
<dbReference type="OrthoDB" id="2013610at2759"/>
<dbReference type="InterPro" id="IPR001584">
    <property type="entry name" value="Integrase_cat-core"/>
</dbReference>
<evidence type="ECO:0000256" key="1">
    <source>
        <dbReference type="ARBA" id="ARBA00022670"/>
    </source>
</evidence>
<dbReference type="Pfam" id="PF17917">
    <property type="entry name" value="RT_RNaseH"/>
    <property type="match status" value="1"/>
</dbReference>
<dbReference type="FunFam" id="3.10.20.370:FF:000001">
    <property type="entry name" value="Retrovirus-related Pol polyprotein from transposon 17.6-like protein"/>
    <property type="match status" value="1"/>
</dbReference>
<dbReference type="PROSITE" id="PS50994">
    <property type="entry name" value="INTEGRASE"/>
    <property type="match status" value="1"/>
</dbReference>
<dbReference type="InterPro" id="IPR041373">
    <property type="entry name" value="RT_RNaseH"/>
</dbReference>
<dbReference type="GO" id="GO:0015074">
    <property type="term" value="P:DNA integration"/>
    <property type="evidence" value="ECO:0007669"/>
    <property type="project" value="UniProtKB-KW"/>
</dbReference>
<dbReference type="Pfam" id="PF17921">
    <property type="entry name" value="Integrase_H2C2"/>
    <property type="match status" value="1"/>
</dbReference>
<dbReference type="AlphaFoldDB" id="A0A5A7SQL8"/>
<keyword evidence="3" id="KW-0548">Nucleotidyltransferase</keyword>
<evidence type="ECO:0000256" key="13">
    <source>
        <dbReference type="ARBA" id="ARBA00023125"/>
    </source>
</evidence>
<dbReference type="GO" id="GO:0046872">
    <property type="term" value="F:metal ion binding"/>
    <property type="evidence" value="ECO:0007669"/>
    <property type="project" value="UniProtKB-KW"/>
</dbReference>
<evidence type="ECO:0000256" key="2">
    <source>
        <dbReference type="ARBA" id="ARBA00022679"/>
    </source>
</evidence>
<feature type="domain" description="Reverse transcriptase" evidence="15">
    <location>
        <begin position="17"/>
        <end position="211"/>
    </location>
</feature>
<name>A0A5A7SQL8_CUCMM</name>
<dbReference type="Gene3D" id="3.30.420.10">
    <property type="entry name" value="Ribonuclease H-like superfamily/Ribonuclease H"/>
    <property type="match status" value="1"/>
</dbReference>
<keyword evidence="10" id="KW-0229">DNA integration</keyword>
<dbReference type="GO" id="GO:0004519">
    <property type="term" value="F:endonuclease activity"/>
    <property type="evidence" value="ECO:0007669"/>
    <property type="project" value="UniProtKB-KW"/>
</dbReference>
<keyword evidence="11" id="KW-0695">RNA-directed DNA polymerase</keyword>
<evidence type="ECO:0000256" key="3">
    <source>
        <dbReference type="ARBA" id="ARBA00022695"/>
    </source>
</evidence>
<dbReference type="InterPro" id="IPR043502">
    <property type="entry name" value="DNA/RNA_pol_sf"/>
</dbReference>
<dbReference type="InterPro" id="IPR000477">
    <property type="entry name" value="RT_dom"/>
</dbReference>
<organism evidence="17 18">
    <name type="scientific">Cucumis melo var. makuwa</name>
    <name type="common">Oriental melon</name>
    <dbReference type="NCBI Taxonomy" id="1194695"/>
    <lineage>
        <taxon>Eukaryota</taxon>
        <taxon>Viridiplantae</taxon>
        <taxon>Streptophyta</taxon>
        <taxon>Embryophyta</taxon>
        <taxon>Tracheophyta</taxon>
        <taxon>Spermatophyta</taxon>
        <taxon>Magnoliopsida</taxon>
        <taxon>eudicotyledons</taxon>
        <taxon>Gunneridae</taxon>
        <taxon>Pentapetalae</taxon>
        <taxon>rosids</taxon>
        <taxon>fabids</taxon>
        <taxon>Cucurbitales</taxon>
        <taxon>Cucurbitaceae</taxon>
        <taxon>Benincaseae</taxon>
        <taxon>Cucumis</taxon>
    </lineage>
</organism>
<evidence type="ECO:0000256" key="5">
    <source>
        <dbReference type="ARBA" id="ARBA00022723"/>
    </source>
</evidence>
<dbReference type="CDD" id="cd01647">
    <property type="entry name" value="RT_LTR"/>
    <property type="match status" value="1"/>
</dbReference>
<dbReference type="InterPro" id="IPR036397">
    <property type="entry name" value="RNaseH_sf"/>
</dbReference>
<dbReference type="CDD" id="cd09274">
    <property type="entry name" value="RNase_HI_RT_Ty3"/>
    <property type="match status" value="1"/>
</dbReference>
<evidence type="ECO:0000256" key="14">
    <source>
        <dbReference type="ARBA" id="ARBA00023172"/>
    </source>
</evidence>
<evidence type="ECO:0000256" key="8">
    <source>
        <dbReference type="ARBA" id="ARBA00022801"/>
    </source>
</evidence>
<keyword evidence="8" id="KW-0378">Hydrolase</keyword>
<dbReference type="GO" id="GO:0006310">
    <property type="term" value="P:DNA recombination"/>
    <property type="evidence" value="ECO:0007669"/>
    <property type="project" value="UniProtKB-KW"/>
</dbReference>
<comment type="caution">
    <text evidence="17">The sequence shown here is derived from an EMBL/GenBank/DDBJ whole genome shotgun (WGS) entry which is preliminary data.</text>
</comment>
<sequence length="751" mass="86363">MAPTELKELKVQLQELLDKGFIRPSVSTWGAPVLFVKKKDGSMRLCIDYRELNKVTVKNRYPLPRIDDLFDQLQGATVFSKIDLRSGYHQLRIRDSDIPKTAFRLRYRHYEFIVISFGLINAPAVFMDLMNRVFKDFLDSFVIVFIDDILVYSKIEAEHEEHLHQVSFLGHVVSGEGVSVDPAKIEAVTSWPRPSTVSEIRSFLDLAGYYRSSFQELKQKLVSAPVLTMPDGSGNFVIYSDASKKGLGCVLMQQGKVVAYASHQLKCHEQNYPTHDLELAAVVFALKIWRHYLYGEKIQIFTDHKSLKYFFTQKELNMKQRRWLELVKDYDCEILYHPGKANVVADALSRKVAHSTALITKQAPLLRDLERAEIAVSLNDPYLAEKRLLVEAGQSEDFSISFDDRLTFDGRLCVPEDSAVKEELLKEAHNSPFAMHPGSTKMYQDLRCVYWWRNMKREVADFESVSMDFITGLSRTLKGYTVIWVVVDRLTKLAHFVPGKSTYTASKWGQLYMTEIVRLHGVPVSIISDRDARFTSKFWKGLQLALGTRLDFSTTFHPQTDGQTERLNQVLEDMLRAYVLEFLGSWDSHLHLMEFAYNNSYQATIGMAPFEALYGKCCRSPVCWGRGCRQKSYADVRRKDLEFEVGDMVFLKVAPMKGVLRFKKKGKLSPRFVGPFEILERIGPVAYHLALPPSFFAVHDVFHVSMLRRYVTDPTHVVDFEPLQINEDLSYEEQPIEILAKEVKMLRNRGI</sequence>
<keyword evidence="9" id="KW-0460">Magnesium</keyword>
<dbReference type="InterPro" id="IPR050951">
    <property type="entry name" value="Retrovirus_Pol_polyprotein"/>
</dbReference>
<dbReference type="GO" id="GO:0003677">
    <property type="term" value="F:DNA binding"/>
    <property type="evidence" value="ECO:0007669"/>
    <property type="project" value="UniProtKB-KW"/>
</dbReference>
<keyword evidence="2" id="KW-0808">Transferase</keyword>
<keyword evidence="4" id="KW-0540">Nuclease</keyword>
<keyword evidence="14" id="KW-0233">DNA recombination</keyword>
<keyword evidence="7" id="KW-0255">Endonuclease</keyword>
<dbReference type="Gene3D" id="3.10.10.10">
    <property type="entry name" value="HIV Type 1 Reverse Transcriptase, subunit A, domain 1"/>
    <property type="match status" value="1"/>
</dbReference>
<keyword evidence="6" id="KW-0064">Aspartyl protease</keyword>
<dbReference type="PROSITE" id="PS50878">
    <property type="entry name" value="RT_POL"/>
    <property type="match status" value="1"/>
</dbReference>
<evidence type="ECO:0000256" key="6">
    <source>
        <dbReference type="ARBA" id="ARBA00022750"/>
    </source>
</evidence>
<evidence type="ECO:0000259" key="15">
    <source>
        <dbReference type="PROSITE" id="PS50878"/>
    </source>
</evidence>
<evidence type="ECO:0000256" key="7">
    <source>
        <dbReference type="ARBA" id="ARBA00022759"/>
    </source>
</evidence>
<proteinExistence type="predicted"/>
<dbReference type="Pfam" id="PF24626">
    <property type="entry name" value="SH3_Tf2-1"/>
    <property type="match status" value="1"/>
</dbReference>
<dbReference type="EMBL" id="SSTE01021196">
    <property type="protein sequence ID" value="KAA0032838.1"/>
    <property type="molecule type" value="Genomic_DNA"/>
</dbReference>
<feature type="domain" description="Integrase catalytic" evidence="16">
    <location>
        <begin position="457"/>
        <end position="617"/>
    </location>
</feature>
<dbReference type="InterPro" id="IPR056924">
    <property type="entry name" value="SH3_Tf2-1"/>
</dbReference>
<dbReference type="SUPFAM" id="SSF53098">
    <property type="entry name" value="Ribonuclease H-like"/>
    <property type="match status" value="1"/>
</dbReference>
<keyword evidence="1" id="KW-0645">Protease</keyword>
<dbReference type="GO" id="GO:0003887">
    <property type="term" value="F:DNA-directed DNA polymerase activity"/>
    <property type="evidence" value="ECO:0007669"/>
    <property type="project" value="UniProtKB-KW"/>
</dbReference>
<gene>
    <name evidence="17" type="ORF">E6C27_scaffold1987G00090</name>
</gene>
<dbReference type="PANTHER" id="PTHR37984">
    <property type="entry name" value="PROTEIN CBG26694"/>
    <property type="match status" value="1"/>
</dbReference>
<evidence type="ECO:0000256" key="10">
    <source>
        <dbReference type="ARBA" id="ARBA00022908"/>
    </source>
</evidence>
<dbReference type="GO" id="GO:0006508">
    <property type="term" value="P:proteolysis"/>
    <property type="evidence" value="ECO:0007669"/>
    <property type="project" value="UniProtKB-KW"/>
</dbReference>
<dbReference type="Gene3D" id="1.10.340.70">
    <property type="match status" value="1"/>
</dbReference>
<dbReference type="InterPro" id="IPR012337">
    <property type="entry name" value="RNaseH-like_sf"/>
</dbReference>
<dbReference type="InterPro" id="IPR043128">
    <property type="entry name" value="Rev_trsase/Diguanyl_cyclase"/>
</dbReference>
<dbReference type="Gene3D" id="3.30.70.270">
    <property type="match status" value="2"/>
</dbReference>
<dbReference type="Pfam" id="PF00078">
    <property type="entry name" value="RVT_1"/>
    <property type="match status" value="1"/>
</dbReference>
<dbReference type="Gene3D" id="3.10.20.370">
    <property type="match status" value="1"/>
</dbReference>
<dbReference type="GO" id="GO:0004190">
    <property type="term" value="F:aspartic-type endopeptidase activity"/>
    <property type="evidence" value="ECO:0007669"/>
    <property type="project" value="UniProtKB-KW"/>
</dbReference>
<evidence type="ECO:0000313" key="17">
    <source>
        <dbReference type="EMBL" id="KAA0032838.1"/>
    </source>
</evidence>
<protein>
    <submittedName>
        <fullName evidence="17">Ty3-gypsy retrotransposon protein</fullName>
    </submittedName>
</protein>
<evidence type="ECO:0000259" key="16">
    <source>
        <dbReference type="PROSITE" id="PS50994"/>
    </source>
</evidence>
<evidence type="ECO:0000313" key="18">
    <source>
        <dbReference type="Proteomes" id="UP000321393"/>
    </source>
</evidence>
<evidence type="ECO:0000256" key="12">
    <source>
        <dbReference type="ARBA" id="ARBA00022932"/>
    </source>
</evidence>
<dbReference type="SUPFAM" id="SSF56672">
    <property type="entry name" value="DNA/RNA polymerases"/>
    <property type="match status" value="1"/>
</dbReference>
<dbReference type="InterPro" id="IPR041588">
    <property type="entry name" value="Integrase_H2C2"/>
</dbReference>
<keyword evidence="5" id="KW-0479">Metal-binding</keyword>
<evidence type="ECO:0000256" key="11">
    <source>
        <dbReference type="ARBA" id="ARBA00022918"/>
    </source>
</evidence>
<keyword evidence="13" id="KW-0238">DNA-binding</keyword>
<dbReference type="GO" id="GO:0003964">
    <property type="term" value="F:RNA-directed DNA polymerase activity"/>
    <property type="evidence" value="ECO:0007669"/>
    <property type="project" value="UniProtKB-KW"/>
</dbReference>